<keyword evidence="1" id="KW-0547">Nucleotide-binding</keyword>
<sequence length="42" mass="4585">MVANTPNDGHPVGWPSRLSKARLHFVTAKAAPGSPPSRPHWR</sequence>
<dbReference type="EMBL" id="JAOA01000034">
    <property type="protein sequence ID" value="ETZ97244.1"/>
    <property type="molecule type" value="Genomic_DNA"/>
</dbReference>
<evidence type="ECO:0000313" key="1">
    <source>
        <dbReference type="EMBL" id="ETZ97244.1"/>
    </source>
</evidence>
<dbReference type="PATRIC" id="fig|1299326.3.peg.6566"/>
<name>X7XSX8_MYCKA</name>
<gene>
    <name evidence="1" type="ORF">I545_6840</name>
</gene>
<accession>X7XSX8</accession>
<organism evidence="1 2">
    <name type="scientific">Mycobacterium kansasii 662</name>
    <dbReference type="NCBI Taxonomy" id="1299326"/>
    <lineage>
        <taxon>Bacteria</taxon>
        <taxon>Bacillati</taxon>
        <taxon>Actinomycetota</taxon>
        <taxon>Actinomycetes</taxon>
        <taxon>Mycobacteriales</taxon>
        <taxon>Mycobacteriaceae</taxon>
        <taxon>Mycobacterium</taxon>
    </lineage>
</organism>
<dbReference type="Proteomes" id="UP000020561">
    <property type="component" value="Unassembled WGS sequence"/>
</dbReference>
<reference evidence="1 2" key="1">
    <citation type="submission" date="2013-12" db="EMBL/GenBank/DDBJ databases">
        <authorList>
            <person name="Brown-Elliot B."/>
            <person name="Wallace R."/>
            <person name="Lenaerts A."/>
            <person name="Ordway D."/>
            <person name="DeGroote M.A."/>
            <person name="Parker T."/>
            <person name="Sizemore C."/>
            <person name="Tallon L.J."/>
            <person name="Sadzewicz L.K."/>
            <person name="Sengamalay N."/>
            <person name="Fraser C.M."/>
            <person name="Hine E."/>
            <person name="Shefchek K.A."/>
            <person name="Das S.P."/>
            <person name="Tettelin H."/>
        </authorList>
    </citation>
    <scope>NUCLEOTIDE SEQUENCE [LARGE SCALE GENOMIC DNA]</scope>
    <source>
        <strain evidence="1 2">662</strain>
    </source>
</reference>
<dbReference type="GO" id="GO:0005524">
    <property type="term" value="F:ATP binding"/>
    <property type="evidence" value="ECO:0007669"/>
    <property type="project" value="UniProtKB-KW"/>
</dbReference>
<protein>
    <submittedName>
        <fullName evidence="1">Arsenite efflux ATP-binding ArsA domain protein</fullName>
    </submittedName>
</protein>
<dbReference type="AlphaFoldDB" id="X7XSX8"/>
<keyword evidence="1" id="KW-0067">ATP-binding</keyword>
<comment type="caution">
    <text evidence="1">The sequence shown here is derived from an EMBL/GenBank/DDBJ whole genome shotgun (WGS) entry which is preliminary data.</text>
</comment>
<proteinExistence type="predicted"/>
<evidence type="ECO:0000313" key="2">
    <source>
        <dbReference type="Proteomes" id="UP000020561"/>
    </source>
</evidence>